<dbReference type="InterPro" id="IPR004385">
    <property type="entry name" value="NDP_pyrophosphatase"/>
</dbReference>
<feature type="binding site" evidence="9">
    <location>
        <position position="159"/>
    </location>
    <ligand>
        <name>Mg(2+)</name>
        <dbReference type="ChEBI" id="CHEBI:18420"/>
        <label>1</label>
    </ligand>
</feature>
<evidence type="ECO:0000313" key="12">
    <source>
        <dbReference type="EMBL" id="PWG79820.1"/>
    </source>
</evidence>
<gene>
    <name evidence="12" type="ORF">DDR33_15535</name>
</gene>
<proteinExistence type="inferred from homology"/>
<dbReference type="CDD" id="cd24157">
    <property type="entry name" value="NUDIX_GDPMK"/>
    <property type="match status" value="1"/>
</dbReference>
<feature type="binding site" evidence="9">
    <location>
        <position position="106"/>
    </location>
    <ligand>
        <name>Mg(2+)</name>
        <dbReference type="ChEBI" id="CHEBI:18420"/>
        <label>1</label>
    </ligand>
</feature>
<dbReference type="PROSITE" id="PS00893">
    <property type="entry name" value="NUDIX_BOX"/>
    <property type="match status" value="1"/>
</dbReference>
<dbReference type="GO" id="GO:0006753">
    <property type="term" value="P:nucleoside phosphate metabolic process"/>
    <property type="evidence" value="ECO:0007669"/>
    <property type="project" value="TreeGrafter"/>
</dbReference>
<dbReference type="Proteomes" id="UP000245647">
    <property type="component" value="Unassembled WGS sequence"/>
</dbReference>
<evidence type="ECO:0000256" key="1">
    <source>
        <dbReference type="ARBA" id="ARBA00000847"/>
    </source>
</evidence>
<name>A0A2U2PEN5_9SPHI</name>
<dbReference type="Gene3D" id="3.90.79.10">
    <property type="entry name" value="Nucleoside Triphosphate Pyrophosphohydrolase"/>
    <property type="match status" value="1"/>
</dbReference>
<organism evidence="12 13">
    <name type="scientific">Pararcticibacter amylolyticus</name>
    <dbReference type="NCBI Taxonomy" id="2173175"/>
    <lineage>
        <taxon>Bacteria</taxon>
        <taxon>Pseudomonadati</taxon>
        <taxon>Bacteroidota</taxon>
        <taxon>Sphingobacteriia</taxon>
        <taxon>Sphingobacteriales</taxon>
        <taxon>Sphingobacteriaceae</taxon>
        <taxon>Pararcticibacter</taxon>
    </lineage>
</organism>
<dbReference type="PANTHER" id="PTHR11839:SF18">
    <property type="entry name" value="NUDIX HYDROLASE DOMAIN-CONTAINING PROTEIN"/>
    <property type="match status" value="1"/>
</dbReference>
<dbReference type="AlphaFoldDB" id="A0A2U2PEN5"/>
<dbReference type="InterPro" id="IPR015797">
    <property type="entry name" value="NUDIX_hydrolase-like_dom_sf"/>
</dbReference>
<evidence type="ECO:0000256" key="2">
    <source>
        <dbReference type="ARBA" id="ARBA00001946"/>
    </source>
</evidence>
<evidence type="ECO:0000256" key="8">
    <source>
        <dbReference type="ARBA" id="ARBA00032272"/>
    </source>
</evidence>
<feature type="binding site" evidence="9">
    <location>
        <position position="110"/>
    </location>
    <ligand>
        <name>Mg(2+)</name>
        <dbReference type="ChEBI" id="CHEBI:18420"/>
        <label>1</label>
    </ligand>
</feature>
<evidence type="ECO:0000256" key="4">
    <source>
        <dbReference type="ARBA" id="ARBA00011738"/>
    </source>
</evidence>
<dbReference type="PANTHER" id="PTHR11839">
    <property type="entry name" value="UDP/ADP-SUGAR PYROPHOSPHATASE"/>
    <property type="match status" value="1"/>
</dbReference>
<feature type="short sequence motif" description="Nudix box" evidence="10">
    <location>
        <begin position="91"/>
        <end position="113"/>
    </location>
</feature>
<keyword evidence="9" id="KW-0460">Magnesium</keyword>
<comment type="subunit">
    <text evidence="4">Homodimer.</text>
</comment>
<sequence>MVPCYVDMADVRIVNRETLSDKKYRLESIEIEKTSRGQTETQIREVYFRPSAASILLHDPERKTVLLTRQFRLPVHLSHRKPEMIIEACAGVIDEGELPEHAVIREVEEETGYRISEIRQIAEGFSSPASFMEYVYFFTGIYSPDLKVNEGGGKKDEGEDIGLVELPASEARKMLETGQIRDVKTIVLLQHAIISGII</sequence>
<keyword evidence="6" id="KW-0378">Hydrolase</keyword>
<protein>
    <recommendedName>
        <fullName evidence="5">GDP-mannose pyrophosphatase</fullName>
    </recommendedName>
    <alternativeName>
        <fullName evidence="7">GDP-mannose hydrolase</fullName>
    </alternativeName>
    <alternativeName>
        <fullName evidence="8">GDPMK</fullName>
    </alternativeName>
</protein>
<dbReference type="InterPro" id="IPR020084">
    <property type="entry name" value="NUDIX_hydrolase_CS"/>
</dbReference>
<dbReference type="GO" id="GO:0019693">
    <property type="term" value="P:ribose phosphate metabolic process"/>
    <property type="evidence" value="ECO:0007669"/>
    <property type="project" value="TreeGrafter"/>
</dbReference>
<dbReference type="GO" id="GO:0016818">
    <property type="term" value="F:hydrolase activity, acting on acid anhydrides, in phosphorus-containing anhydrides"/>
    <property type="evidence" value="ECO:0007669"/>
    <property type="project" value="InterPro"/>
</dbReference>
<comment type="catalytic activity">
    <reaction evidence="1">
        <text>GDP-alpha-D-mannose + H2O = alpha-D-mannose 1-phosphate + GMP + 2 H(+)</text>
        <dbReference type="Rhea" id="RHEA:27978"/>
        <dbReference type="ChEBI" id="CHEBI:15377"/>
        <dbReference type="ChEBI" id="CHEBI:15378"/>
        <dbReference type="ChEBI" id="CHEBI:57527"/>
        <dbReference type="ChEBI" id="CHEBI:58115"/>
        <dbReference type="ChEBI" id="CHEBI:58409"/>
    </reaction>
</comment>
<evidence type="ECO:0000313" key="13">
    <source>
        <dbReference type="Proteomes" id="UP000245647"/>
    </source>
</evidence>
<comment type="cofactor">
    <cofactor evidence="2 9">
        <name>Mg(2+)</name>
        <dbReference type="ChEBI" id="CHEBI:18420"/>
    </cofactor>
</comment>
<evidence type="ECO:0000256" key="5">
    <source>
        <dbReference type="ARBA" id="ARBA00016377"/>
    </source>
</evidence>
<evidence type="ECO:0000256" key="9">
    <source>
        <dbReference type="PIRSR" id="PIRSR604385-2"/>
    </source>
</evidence>
<keyword evidence="13" id="KW-1185">Reference proteome</keyword>
<evidence type="ECO:0000256" key="7">
    <source>
        <dbReference type="ARBA" id="ARBA00032162"/>
    </source>
</evidence>
<dbReference type="PROSITE" id="PS51462">
    <property type="entry name" value="NUDIX"/>
    <property type="match status" value="1"/>
</dbReference>
<evidence type="ECO:0000256" key="6">
    <source>
        <dbReference type="ARBA" id="ARBA00022801"/>
    </source>
</evidence>
<dbReference type="GO" id="GO:0046872">
    <property type="term" value="F:metal ion binding"/>
    <property type="evidence" value="ECO:0007669"/>
    <property type="project" value="UniProtKB-KW"/>
</dbReference>
<feature type="domain" description="Nudix hydrolase" evidence="11">
    <location>
        <begin position="48"/>
        <end position="188"/>
    </location>
</feature>
<feature type="binding site" evidence="9">
    <location>
        <position position="90"/>
    </location>
    <ligand>
        <name>Mg(2+)</name>
        <dbReference type="ChEBI" id="CHEBI:18420"/>
        <label>1</label>
    </ligand>
</feature>
<dbReference type="Pfam" id="PF00293">
    <property type="entry name" value="NUDIX"/>
    <property type="match status" value="1"/>
</dbReference>
<reference evidence="12 13" key="1">
    <citation type="submission" date="2018-04" db="EMBL/GenBank/DDBJ databases">
        <title>Pedobacter chongqingensis sp. nov., isolated from a rottenly hemp rope.</title>
        <authorList>
            <person name="Cai Y."/>
        </authorList>
    </citation>
    <scope>NUCLEOTIDE SEQUENCE [LARGE SCALE GENOMIC DNA]</scope>
    <source>
        <strain evidence="12 13">FJ4-8</strain>
    </source>
</reference>
<comment type="similarity">
    <text evidence="3">Belongs to the Nudix hydrolase family. NudK subfamily.</text>
</comment>
<evidence type="ECO:0000259" key="11">
    <source>
        <dbReference type="PROSITE" id="PS51462"/>
    </source>
</evidence>
<evidence type="ECO:0000256" key="10">
    <source>
        <dbReference type="PIRSR" id="PIRSR604385-3"/>
    </source>
</evidence>
<accession>A0A2U2PEN5</accession>
<comment type="caution">
    <text evidence="12">The sequence shown here is derived from an EMBL/GenBank/DDBJ whole genome shotgun (WGS) entry which is preliminary data.</text>
</comment>
<dbReference type="GO" id="GO:0005829">
    <property type="term" value="C:cytosol"/>
    <property type="evidence" value="ECO:0007669"/>
    <property type="project" value="TreeGrafter"/>
</dbReference>
<dbReference type="SUPFAM" id="SSF55811">
    <property type="entry name" value="Nudix"/>
    <property type="match status" value="1"/>
</dbReference>
<dbReference type="InterPro" id="IPR000086">
    <property type="entry name" value="NUDIX_hydrolase_dom"/>
</dbReference>
<keyword evidence="9" id="KW-0479">Metal-binding</keyword>
<dbReference type="EMBL" id="QEAS01000012">
    <property type="protein sequence ID" value="PWG79820.1"/>
    <property type="molecule type" value="Genomic_DNA"/>
</dbReference>
<dbReference type="NCBIfam" id="TIGR00052">
    <property type="entry name" value="nudix-type nucleoside diphosphatase, YffH/AdpP family"/>
    <property type="match status" value="1"/>
</dbReference>
<evidence type="ECO:0000256" key="3">
    <source>
        <dbReference type="ARBA" id="ARBA00007275"/>
    </source>
</evidence>